<feature type="transmembrane region" description="Helical" evidence="8">
    <location>
        <begin position="245"/>
        <end position="266"/>
    </location>
</feature>
<dbReference type="PANTHER" id="PTHR33908">
    <property type="entry name" value="MANNOSYLTRANSFERASE YKCB-RELATED"/>
    <property type="match status" value="1"/>
</dbReference>
<feature type="transmembrane region" description="Helical" evidence="8">
    <location>
        <begin position="396"/>
        <end position="415"/>
    </location>
</feature>
<keyword evidence="6 8" id="KW-1133">Transmembrane helix</keyword>
<feature type="transmembrane region" description="Helical" evidence="8">
    <location>
        <begin position="342"/>
        <end position="360"/>
    </location>
</feature>
<evidence type="ECO:0000259" key="9">
    <source>
        <dbReference type="Pfam" id="PF13231"/>
    </source>
</evidence>
<dbReference type="InterPro" id="IPR038731">
    <property type="entry name" value="RgtA/B/C-like"/>
</dbReference>
<feature type="transmembrane region" description="Helical" evidence="8">
    <location>
        <begin position="112"/>
        <end position="130"/>
    </location>
</feature>
<dbReference type="AlphaFoldDB" id="A0A2G6KAG9"/>
<evidence type="ECO:0000256" key="2">
    <source>
        <dbReference type="ARBA" id="ARBA00022475"/>
    </source>
</evidence>
<feature type="transmembrane region" description="Helical" evidence="8">
    <location>
        <begin position="366"/>
        <end position="384"/>
    </location>
</feature>
<gene>
    <name evidence="10" type="ORF">CSA55_03070</name>
</gene>
<keyword evidence="2" id="KW-1003">Cell membrane</keyword>
<keyword evidence="5 8" id="KW-0812">Transmembrane</keyword>
<reference evidence="10 11" key="1">
    <citation type="submission" date="2017-10" db="EMBL/GenBank/DDBJ databases">
        <title>Novel microbial diversity and functional potential in the marine mammal oral microbiome.</title>
        <authorList>
            <person name="Dudek N.K."/>
            <person name="Sun C.L."/>
            <person name="Burstein D."/>
            <person name="Kantor R.S."/>
            <person name="Aliaga Goltsman D.S."/>
            <person name="Bik E.M."/>
            <person name="Thomas B.C."/>
            <person name="Banfield J.F."/>
            <person name="Relman D.A."/>
        </authorList>
    </citation>
    <scope>NUCLEOTIDE SEQUENCE [LARGE SCALE GENOMIC DNA]</scope>
    <source>
        <strain evidence="10">DOLJORAL78_61_10</strain>
    </source>
</reference>
<keyword evidence="3" id="KW-0328">Glycosyltransferase</keyword>
<comment type="subcellular location">
    <subcellularLocation>
        <location evidence="1">Cell membrane</location>
        <topology evidence="1">Multi-pass membrane protein</topology>
    </subcellularLocation>
</comment>
<protein>
    <recommendedName>
        <fullName evidence="9">Glycosyltransferase RgtA/B/C/D-like domain-containing protein</fullName>
    </recommendedName>
</protein>
<dbReference type="GO" id="GO:0005886">
    <property type="term" value="C:plasma membrane"/>
    <property type="evidence" value="ECO:0007669"/>
    <property type="project" value="UniProtKB-SubCell"/>
</dbReference>
<feature type="transmembrane region" description="Helical" evidence="8">
    <location>
        <begin position="22"/>
        <end position="39"/>
    </location>
</feature>
<sequence>MTEEAITPSDDAAAGGNRRREWITMGAILVVMGVVMTVVRRPGHWWGDDWALYIRQADALVHGTVRRVADANAFTVSMSQGAPFSPPIYPWGYPIMLAPFVAVLGIDVDALAIVTVLSALAAGVGWYLLARRRLGMVPAMVGMVAVTWSPLLFTWVELIQSELPFLGVTMLALAGLDRVAQRHALFGSRARWWVLALVGVGVAASFSVRREGLGMVAALGAAQLSALVATQAWRRYRGPARWRVIAQLATPFGSALGVVLAIQVLLPTTVVPRYSGTSIANTWRFGVKHLSHLAQLIGLRKPWAPEPAIFGAPGLGWMAFGVIFAFALVGMGLAFRINRTRDLHLVAYGVVAFAIGGSFMYANHRYVVTVAPLVTLLSLSALWWTIDQLSHRRAATVAVVAALIPIVASNGWFAWQRLETTRELAADGTIEWGPTHPDAIAMFEAVEELTPPRAVVGAPKARAMGLMTGRPTVQVDQYRPIPTEITVAYVVAELSSPVPSTLTDAGYDLIWSNMRFGLWQLADD</sequence>
<dbReference type="PANTHER" id="PTHR33908:SF11">
    <property type="entry name" value="MEMBRANE PROTEIN"/>
    <property type="match status" value="1"/>
</dbReference>
<comment type="caution">
    <text evidence="10">The sequence shown here is derived from an EMBL/GenBank/DDBJ whole genome shotgun (WGS) entry which is preliminary data.</text>
</comment>
<evidence type="ECO:0000256" key="3">
    <source>
        <dbReference type="ARBA" id="ARBA00022676"/>
    </source>
</evidence>
<evidence type="ECO:0000313" key="11">
    <source>
        <dbReference type="Proteomes" id="UP000230914"/>
    </source>
</evidence>
<dbReference type="GO" id="GO:0009103">
    <property type="term" value="P:lipopolysaccharide biosynthetic process"/>
    <property type="evidence" value="ECO:0007669"/>
    <property type="project" value="UniProtKB-ARBA"/>
</dbReference>
<keyword evidence="4" id="KW-0808">Transferase</keyword>
<proteinExistence type="predicted"/>
<name>A0A2G6KAG9_9ACTN</name>
<evidence type="ECO:0000256" key="8">
    <source>
        <dbReference type="SAM" id="Phobius"/>
    </source>
</evidence>
<feature type="domain" description="Glycosyltransferase RgtA/B/C/D-like" evidence="9">
    <location>
        <begin position="87"/>
        <end position="231"/>
    </location>
</feature>
<accession>A0A2G6KAG9</accession>
<evidence type="ECO:0000256" key="6">
    <source>
        <dbReference type="ARBA" id="ARBA00022989"/>
    </source>
</evidence>
<dbReference type="Pfam" id="PF13231">
    <property type="entry name" value="PMT_2"/>
    <property type="match status" value="1"/>
</dbReference>
<dbReference type="Proteomes" id="UP000230914">
    <property type="component" value="Unassembled WGS sequence"/>
</dbReference>
<evidence type="ECO:0000256" key="7">
    <source>
        <dbReference type="ARBA" id="ARBA00023136"/>
    </source>
</evidence>
<dbReference type="GO" id="GO:0016763">
    <property type="term" value="F:pentosyltransferase activity"/>
    <property type="evidence" value="ECO:0007669"/>
    <property type="project" value="TreeGrafter"/>
</dbReference>
<evidence type="ECO:0000256" key="5">
    <source>
        <dbReference type="ARBA" id="ARBA00022692"/>
    </source>
</evidence>
<keyword evidence="7 8" id="KW-0472">Membrane</keyword>
<feature type="transmembrane region" description="Helical" evidence="8">
    <location>
        <begin position="137"/>
        <end position="156"/>
    </location>
</feature>
<evidence type="ECO:0000256" key="4">
    <source>
        <dbReference type="ARBA" id="ARBA00022679"/>
    </source>
</evidence>
<dbReference type="InterPro" id="IPR050297">
    <property type="entry name" value="LipidA_mod_glycosyltrf_83"/>
</dbReference>
<organism evidence="10 11">
    <name type="scientific">Ilumatobacter coccineus</name>
    <dbReference type="NCBI Taxonomy" id="467094"/>
    <lineage>
        <taxon>Bacteria</taxon>
        <taxon>Bacillati</taxon>
        <taxon>Actinomycetota</taxon>
        <taxon>Acidimicrobiia</taxon>
        <taxon>Acidimicrobiales</taxon>
        <taxon>Ilumatobacteraceae</taxon>
        <taxon>Ilumatobacter</taxon>
    </lineage>
</organism>
<evidence type="ECO:0000256" key="1">
    <source>
        <dbReference type="ARBA" id="ARBA00004651"/>
    </source>
</evidence>
<feature type="transmembrane region" description="Helical" evidence="8">
    <location>
        <begin position="315"/>
        <end position="335"/>
    </location>
</feature>
<feature type="transmembrane region" description="Helical" evidence="8">
    <location>
        <begin position="192"/>
        <end position="208"/>
    </location>
</feature>
<evidence type="ECO:0000313" key="10">
    <source>
        <dbReference type="EMBL" id="PIE32661.1"/>
    </source>
</evidence>
<dbReference type="EMBL" id="PDSL01000044">
    <property type="protein sequence ID" value="PIE32661.1"/>
    <property type="molecule type" value="Genomic_DNA"/>
</dbReference>